<keyword evidence="2" id="KW-0732">Signal</keyword>
<feature type="signal peptide" evidence="2">
    <location>
        <begin position="1"/>
        <end position="20"/>
    </location>
</feature>
<feature type="region of interest" description="Disordered" evidence="1">
    <location>
        <begin position="127"/>
        <end position="187"/>
    </location>
</feature>
<gene>
    <name evidence="4" type="primary">LOC100651460</name>
</gene>
<dbReference type="AlphaFoldDB" id="A0A9B0C1A7"/>
<evidence type="ECO:0000256" key="2">
    <source>
        <dbReference type="SAM" id="SignalP"/>
    </source>
</evidence>
<reference evidence="4" key="1">
    <citation type="submission" date="2025-08" db="UniProtKB">
        <authorList>
            <consortium name="RefSeq"/>
        </authorList>
    </citation>
    <scope>IDENTIFICATION</scope>
</reference>
<feature type="compositionally biased region" description="Basic and acidic residues" evidence="1">
    <location>
        <begin position="566"/>
        <end position="586"/>
    </location>
</feature>
<dbReference type="Proteomes" id="UP000835206">
    <property type="component" value="Chromosome 12"/>
</dbReference>
<feature type="chain" id="PRO_5038984316" evidence="2">
    <location>
        <begin position="21"/>
        <end position="675"/>
    </location>
</feature>
<feature type="region of interest" description="Disordered" evidence="1">
    <location>
        <begin position="508"/>
        <end position="675"/>
    </location>
</feature>
<name>A0A9B0C1A7_BOMTE</name>
<feature type="compositionally biased region" description="Basic and acidic residues" evidence="1">
    <location>
        <begin position="533"/>
        <end position="550"/>
    </location>
</feature>
<dbReference type="KEGG" id="bter:100651460"/>
<keyword evidence="3" id="KW-1185">Reference proteome</keyword>
<protein>
    <submittedName>
        <fullName evidence="4">GATA zinc finger domain-containing protein 10-like</fullName>
    </submittedName>
</protein>
<evidence type="ECO:0000313" key="3">
    <source>
        <dbReference type="Proteomes" id="UP000835206"/>
    </source>
</evidence>
<dbReference type="GeneID" id="100651460"/>
<feature type="compositionally biased region" description="Polar residues" evidence="1">
    <location>
        <begin position="175"/>
        <end position="184"/>
    </location>
</feature>
<feature type="compositionally biased region" description="Acidic residues" evidence="1">
    <location>
        <begin position="631"/>
        <end position="642"/>
    </location>
</feature>
<accession>A0A9B0C1A7</accession>
<evidence type="ECO:0000256" key="1">
    <source>
        <dbReference type="SAM" id="MobiDB-lite"/>
    </source>
</evidence>
<dbReference type="RefSeq" id="XP_003399926.4">
    <property type="nucleotide sequence ID" value="XM_003399878.4"/>
</dbReference>
<evidence type="ECO:0000313" key="4">
    <source>
        <dbReference type="RefSeq" id="XP_003399926.4"/>
    </source>
</evidence>
<organism evidence="3 4">
    <name type="scientific">Bombus terrestris</name>
    <name type="common">Buff-tailed bumblebee</name>
    <name type="synonym">Apis terrestris</name>
    <dbReference type="NCBI Taxonomy" id="30195"/>
    <lineage>
        <taxon>Eukaryota</taxon>
        <taxon>Metazoa</taxon>
        <taxon>Ecdysozoa</taxon>
        <taxon>Arthropoda</taxon>
        <taxon>Hexapoda</taxon>
        <taxon>Insecta</taxon>
        <taxon>Pterygota</taxon>
        <taxon>Neoptera</taxon>
        <taxon>Endopterygota</taxon>
        <taxon>Hymenoptera</taxon>
        <taxon>Apocrita</taxon>
        <taxon>Aculeata</taxon>
        <taxon>Apoidea</taxon>
        <taxon>Anthophila</taxon>
        <taxon>Apidae</taxon>
        <taxon>Bombus</taxon>
        <taxon>Bombus</taxon>
    </lineage>
</organism>
<dbReference type="OrthoDB" id="8023715at2759"/>
<sequence>MKTTNWLCCLLVVCVCLVEARYKIRRPQLSPPQPPKLMFKKSWPIAHRISVGNTMHINGNFPPKRMSQKPPNYRIRRPPMFNVPPTIWKNQMPIRAPLNNHAVLPQRPPVKEFHAVNKMPEYSPEYRPEAAVLPPTHRGGIDDDKGPIHTIPAPNLSPMDKPFNNEANADETSRRQQPTDSTYKVNPHGSLLPNFDLATITSLTPQKTVTSPTPVQHQYEVTESNDISQKEYQTVLPTFLPPEFATLSTLVNPDLQTNDVYLNNHPASNIGLIGTNIQLGQPNLPMQTNLHSSLHVGFPGTAAQTPYIINQQIPDLHVGHPAPAGPPLSATQLYDLLNSFPQKMPEQYQTGQQPQLQQHILQQQLGQFFQPTGVTGFSQPQMQSFNYDEQDNKEQQQQQVLFNQDYAAGRVNTNYNVGPESPLNEEENAGLQQNEDLAYIADGNEQLENNIEYEQTNNQKDQTTYFNKVANNDAMSTQFYTTLPNREAAEKLAALAAAGNVNSQLIGQLRKQQQQQQQQQENVQTDETMPPNHKNEEYKTNEQINDDGHYDQNYYQDRVQNRQKQRQKEHEQQLQQYEERQKEYDRQQQQQQQRQRQNPYSNKRPLRIMVPDENDYSNTEIQNDEPKENTEVEYEYENDEADAGNSQANGSFDGRTSYDRSNVEFGSRLNPKGGV</sequence>
<proteinExistence type="predicted"/>
<feature type="compositionally biased region" description="Low complexity" evidence="1">
    <location>
        <begin position="587"/>
        <end position="597"/>
    </location>
</feature>